<proteinExistence type="predicted"/>
<organism evidence="2 3">
    <name type="scientific">Colletotrichum salicis</name>
    <dbReference type="NCBI Taxonomy" id="1209931"/>
    <lineage>
        <taxon>Eukaryota</taxon>
        <taxon>Fungi</taxon>
        <taxon>Dikarya</taxon>
        <taxon>Ascomycota</taxon>
        <taxon>Pezizomycotina</taxon>
        <taxon>Sordariomycetes</taxon>
        <taxon>Hypocreomycetidae</taxon>
        <taxon>Glomerellales</taxon>
        <taxon>Glomerellaceae</taxon>
        <taxon>Colletotrichum</taxon>
        <taxon>Colletotrichum acutatum species complex</taxon>
    </lineage>
</organism>
<evidence type="ECO:0000313" key="3">
    <source>
        <dbReference type="Proteomes" id="UP000070121"/>
    </source>
</evidence>
<keyword evidence="3" id="KW-1185">Reference proteome</keyword>
<evidence type="ECO:0000313" key="2">
    <source>
        <dbReference type="EMBL" id="KXH66851.1"/>
    </source>
</evidence>
<dbReference type="EMBL" id="JFFI01000585">
    <property type="protein sequence ID" value="KXH66851.1"/>
    <property type="molecule type" value="Genomic_DNA"/>
</dbReference>
<gene>
    <name evidence="2" type="ORF">CSAL01_01862</name>
</gene>
<accession>A0A135V2J9</accession>
<feature type="region of interest" description="Disordered" evidence="1">
    <location>
        <begin position="196"/>
        <end position="270"/>
    </location>
</feature>
<reference evidence="2 3" key="1">
    <citation type="submission" date="2014-02" db="EMBL/GenBank/DDBJ databases">
        <title>The genome sequence of Colletotrichum salicis CBS 607.94.</title>
        <authorList>
            <person name="Baroncelli R."/>
            <person name="Thon M.R."/>
        </authorList>
    </citation>
    <scope>NUCLEOTIDE SEQUENCE [LARGE SCALE GENOMIC DNA]</scope>
    <source>
        <strain evidence="2 3">CBS 607.94</strain>
    </source>
</reference>
<name>A0A135V2J9_9PEZI</name>
<protein>
    <submittedName>
        <fullName evidence="2">Uncharacterized protein</fullName>
    </submittedName>
</protein>
<comment type="caution">
    <text evidence="2">The sequence shown here is derived from an EMBL/GenBank/DDBJ whole genome shotgun (WGS) entry which is preliminary data.</text>
</comment>
<feature type="compositionally biased region" description="Basic and acidic residues" evidence="1">
    <location>
        <begin position="248"/>
        <end position="259"/>
    </location>
</feature>
<dbReference type="AlphaFoldDB" id="A0A135V2J9"/>
<sequence length="270" mass="29827">MFQTPKDIDFTLDTTYPSVPSSSFMNEVTPSSSHGTYTYDLRRHTLHHGLLDGRSHINNGNVSRSPSYTAGTWPVAGRTRSEYLLSDLDLSSASYSIDNLSAHTSQLGFQATDAFELDLSHAPQGFFAGSHIIGNPTASAQRSSIFPLRQNDYPNLIALGIPNEQSFESLGNFDFSIDGGPDDPFTGFFSDLADNLEHPPRKNSEQLNVLDRGSQAPLTLSTNTKRARDESDSDDSSTPRNCPFCESFRGDTKRLRFEPPPEALQRTQEN</sequence>
<evidence type="ECO:0000256" key="1">
    <source>
        <dbReference type="SAM" id="MobiDB-lite"/>
    </source>
</evidence>
<dbReference type="Proteomes" id="UP000070121">
    <property type="component" value="Unassembled WGS sequence"/>
</dbReference>